<proteinExistence type="inferred from homology"/>
<dbReference type="PROSITE" id="PS01319">
    <property type="entry name" value="RBFA"/>
    <property type="match status" value="1"/>
</dbReference>
<dbReference type="EMBL" id="BBIO01000001">
    <property type="protein sequence ID" value="GAK43817.1"/>
    <property type="molecule type" value="Genomic_DNA"/>
</dbReference>
<dbReference type="PANTHER" id="PTHR33515">
    <property type="entry name" value="RIBOSOME-BINDING FACTOR A, CHLOROPLASTIC-RELATED"/>
    <property type="match status" value="1"/>
</dbReference>
<organism evidence="4 5">
    <name type="scientific">Tepidicaulis marinus</name>
    <dbReference type="NCBI Taxonomy" id="1333998"/>
    <lineage>
        <taxon>Bacteria</taxon>
        <taxon>Pseudomonadati</taxon>
        <taxon>Pseudomonadota</taxon>
        <taxon>Alphaproteobacteria</taxon>
        <taxon>Hyphomicrobiales</taxon>
        <taxon>Parvibaculaceae</taxon>
        <taxon>Tepidicaulis</taxon>
    </lineage>
</organism>
<dbReference type="RefSeq" id="WP_045442357.1">
    <property type="nucleotide sequence ID" value="NZ_BBIO01000001.1"/>
</dbReference>
<dbReference type="NCBIfam" id="TIGR00082">
    <property type="entry name" value="rbfA"/>
    <property type="match status" value="1"/>
</dbReference>
<dbReference type="PANTHER" id="PTHR33515:SF1">
    <property type="entry name" value="RIBOSOME-BINDING FACTOR A, CHLOROPLASTIC-RELATED"/>
    <property type="match status" value="1"/>
</dbReference>
<dbReference type="InterPro" id="IPR020053">
    <property type="entry name" value="Ribosome-bd_factorA_CS"/>
</dbReference>
<sequence length="154" mass="17369">MKRRTSAKTRGPEAGRPPSQRQLRVGELIRHALSDVLARGNVQDPVLETAIISVSEVKMSPDLRNATAYVVPLGRQDPAPVLDALKRARKFLRGELAREINLRYMPELRFASDTSFDYAENVEGLLRSPKVARDLQEDDWEGGEETDTPRDEEE</sequence>
<keyword evidence="5" id="KW-1185">Reference proteome</keyword>
<feature type="region of interest" description="Disordered" evidence="3">
    <location>
        <begin position="1"/>
        <end position="21"/>
    </location>
</feature>
<evidence type="ECO:0000313" key="5">
    <source>
        <dbReference type="Proteomes" id="UP000028702"/>
    </source>
</evidence>
<dbReference type="InterPro" id="IPR023799">
    <property type="entry name" value="RbfA_dom_sf"/>
</dbReference>
<dbReference type="AlphaFoldDB" id="A0A081B6Z9"/>
<dbReference type="Proteomes" id="UP000028702">
    <property type="component" value="Unassembled WGS sequence"/>
</dbReference>
<comment type="subunit">
    <text evidence="2">Monomer. Binds 30S ribosomal subunits, but not 50S ribosomal subunits or 70S ribosomes.</text>
</comment>
<keyword evidence="2" id="KW-0963">Cytoplasm</keyword>
<evidence type="ECO:0000256" key="1">
    <source>
        <dbReference type="ARBA" id="ARBA00022517"/>
    </source>
</evidence>
<feature type="compositionally biased region" description="Acidic residues" evidence="3">
    <location>
        <begin position="136"/>
        <end position="154"/>
    </location>
</feature>
<dbReference type="InterPro" id="IPR015946">
    <property type="entry name" value="KH_dom-like_a/b"/>
</dbReference>
<evidence type="ECO:0000313" key="4">
    <source>
        <dbReference type="EMBL" id="GAK43817.1"/>
    </source>
</evidence>
<dbReference type="InterPro" id="IPR000238">
    <property type="entry name" value="RbfA"/>
</dbReference>
<comment type="function">
    <text evidence="2">One of several proteins that assist in the late maturation steps of the functional core of the 30S ribosomal subunit. Associates with free 30S ribosomal subunits (but not with 30S subunits that are part of 70S ribosomes or polysomes). Required for efficient processing of 16S rRNA. May interact with the 5'-terminal helix region of 16S rRNA.</text>
</comment>
<dbReference type="SUPFAM" id="SSF89919">
    <property type="entry name" value="Ribosome-binding factor A, RbfA"/>
    <property type="match status" value="1"/>
</dbReference>
<dbReference type="HAMAP" id="MF_00003">
    <property type="entry name" value="RbfA"/>
    <property type="match status" value="1"/>
</dbReference>
<keyword evidence="1 2" id="KW-0690">Ribosome biogenesis</keyword>
<dbReference type="GO" id="GO:0005829">
    <property type="term" value="C:cytosol"/>
    <property type="evidence" value="ECO:0007669"/>
    <property type="project" value="TreeGrafter"/>
</dbReference>
<evidence type="ECO:0000256" key="2">
    <source>
        <dbReference type="HAMAP-Rule" id="MF_00003"/>
    </source>
</evidence>
<dbReference type="Gene3D" id="3.30.300.20">
    <property type="match status" value="1"/>
</dbReference>
<dbReference type="STRING" id="1333998.M2A_0316"/>
<gene>
    <name evidence="2" type="primary">rbfA</name>
    <name evidence="4" type="ORF">M2A_0316</name>
</gene>
<dbReference type="eggNOG" id="COG0858">
    <property type="taxonomic scope" value="Bacteria"/>
</dbReference>
<dbReference type="NCBIfam" id="NF001802">
    <property type="entry name" value="PRK00521.2-5"/>
    <property type="match status" value="1"/>
</dbReference>
<evidence type="ECO:0000256" key="3">
    <source>
        <dbReference type="SAM" id="MobiDB-lite"/>
    </source>
</evidence>
<feature type="region of interest" description="Disordered" evidence="3">
    <location>
        <begin position="129"/>
        <end position="154"/>
    </location>
</feature>
<dbReference type="GO" id="GO:0043024">
    <property type="term" value="F:ribosomal small subunit binding"/>
    <property type="evidence" value="ECO:0007669"/>
    <property type="project" value="TreeGrafter"/>
</dbReference>
<protein>
    <recommendedName>
        <fullName evidence="2">Ribosome-binding factor A</fullName>
    </recommendedName>
</protein>
<reference evidence="4 5" key="1">
    <citation type="submission" date="2014-07" db="EMBL/GenBank/DDBJ databases">
        <title>Tepidicaulis marinum gen. nov., sp. nov., a novel marine bacterium denitrifying nitrate to nitrous oxide strictly under microaerobic conditions.</title>
        <authorList>
            <person name="Takeuchi M."/>
            <person name="Yamagishi T."/>
            <person name="Kamagata Y."/>
            <person name="Oshima K."/>
            <person name="Hattori M."/>
            <person name="Katayama T."/>
            <person name="Hanada S."/>
            <person name="Tamaki H."/>
            <person name="Marumo K."/>
            <person name="Maeda H."/>
            <person name="Nedachi M."/>
            <person name="Iwasaki W."/>
            <person name="Suwa Y."/>
            <person name="Sakata S."/>
        </authorList>
    </citation>
    <scope>NUCLEOTIDE SEQUENCE [LARGE SCALE GENOMIC DNA]</scope>
    <source>
        <strain evidence="4 5">MA2</strain>
    </source>
</reference>
<comment type="subcellular location">
    <subcellularLocation>
        <location evidence="2">Cytoplasm</location>
    </subcellularLocation>
</comment>
<accession>A0A081B6Z9</accession>
<dbReference type="Pfam" id="PF02033">
    <property type="entry name" value="RBFA"/>
    <property type="match status" value="1"/>
</dbReference>
<comment type="caution">
    <text evidence="4">The sequence shown here is derived from an EMBL/GenBank/DDBJ whole genome shotgun (WGS) entry which is preliminary data.</text>
</comment>
<comment type="similarity">
    <text evidence="2">Belongs to the RbfA family.</text>
</comment>
<dbReference type="GO" id="GO:0030490">
    <property type="term" value="P:maturation of SSU-rRNA"/>
    <property type="evidence" value="ECO:0007669"/>
    <property type="project" value="UniProtKB-UniRule"/>
</dbReference>
<name>A0A081B6Z9_9HYPH</name>